<dbReference type="InterPro" id="IPR056424">
    <property type="entry name" value="Beta-prop_GEMI5_2nd"/>
</dbReference>
<dbReference type="GO" id="GO:0000387">
    <property type="term" value="P:spliceosomal snRNP assembly"/>
    <property type="evidence" value="ECO:0007669"/>
    <property type="project" value="TreeGrafter"/>
</dbReference>
<dbReference type="GO" id="GO:0005634">
    <property type="term" value="C:nucleus"/>
    <property type="evidence" value="ECO:0007669"/>
    <property type="project" value="TreeGrafter"/>
</dbReference>
<keyword evidence="2" id="KW-0677">Repeat</keyword>
<dbReference type="SMART" id="SM00320">
    <property type="entry name" value="WD40"/>
    <property type="match status" value="8"/>
</dbReference>
<protein>
    <submittedName>
        <fullName evidence="6">Component of gems 5</fullName>
    </submittedName>
</protein>
<dbReference type="RefSeq" id="XP_020438850.1">
    <property type="nucleotide sequence ID" value="XM_020571576.1"/>
</dbReference>
<dbReference type="GeneID" id="31356084"/>
<feature type="domain" description="Gem-associated protein 5 second beta-propeller" evidence="5">
    <location>
        <begin position="223"/>
        <end position="530"/>
    </location>
</feature>
<evidence type="ECO:0000256" key="2">
    <source>
        <dbReference type="ARBA" id="ARBA00022737"/>
    </source>
</evidence>
<organism evidence="6 7">
    <name type="scientific">Heterostelium pallidum (strain ATCC 26659 / Pp 5 / PN500)</name>
    <name type="common">Cellular slime mold</name>
    <name type="synonym">Polysphondylium pallidum</name>
    <dbReference type="NCBI Taxonomy" id="670386"/>
    <lineage>
        <taxon>Eukaryota</taxon>
        <taxon>Amoebozoa</taxon>
        <taxon>Evosea</taxon>
        <taxon>Eumycetozoa</taxon>
        <taxon>Dictyostelia</taxon>
        <taxon>Acytosteliales</taxon>
        <taxon>Acytosteliaceae</taxon>
        <taxon>Heterostelium</taxon>
    </lineage>
</organism>
<dbReference type="InParanoid" id="D3AWS3"/>
<dbReference type="PANTHER" id="PTHR46362:SF1">
    <property type="entry name" value="GEM-ASSOCIATED PROTEIN 5"/>
    <property type="match status" value="1"/>
</dbReference>
<evidence type="ECO:0000256" key="3">
    <source>
        <dbReference type="PROSITE-ProRule" id="PRU00221"/>
    </source>
</evidence>
<dbReference type="AlphaFoldDB" id="D3AWS3"/>
<feature type="compositionally biased region" description="Low complexity" evidence="4">
    <location>
        <begin position="591"/>
        <end position="603"/>
    </location>
</feature>
<dbReference type="PRINTS" id="PR00320">
    <property type="entry name" value="GPROTEINBRPT"/>
</dbReference>
<name>D3AWS3_HETP5</name>
<dbReference type="Gene3D" id="2.130.10.10">
    <property type="entry name" value="YVTN repeat-like/Quinoprotein amine dehydrogenase"/>
    <property type="match status" value="2"/>
</dbReference>
<dbReference type="InterPro" id="IPR001680">
    <property type="entry name" value="WD40_rpt"/>
</dbReference>
<dbReference type="InterPro" id="IPR052640">
    <property type="entry name" value="Gemin-5"/>
</dbReference>
<gene>
    <name evidence="6" type="primary">gemin5</name>
    <name evidence="6" type="ORF">PPL_00551</name>
</gene>
<dbReference type="InterPro" id="IPR015943">
    <property type="entry name" value="WD40/YVTN_repeat-like_dom_sf"/>
</dbReference>
<dbReference type="GO" id="GO:0032797">
    <property type="term" value="C:SMN complex"/>
    <property type="evidence" value="ECO:0007669"/>
    <property type="project" value="TreeGrafter"/>
</dbReference>
<evidence type="ECO:0000256" key="1">
    <source>
        <dbReference type="ARBA" id="ARBA00022574"/>
    </source>
</evidence>
<keyword evidence="7" id="KW-1185">Reference proteome</keyword>
<dbReference type="PROSITE" id="PS00678">
    <property type="entry name" value="WD_REPEATS_1"/>
    <property type="match status" value="1"/>
</dbReference>
<dbReference type="FunCoup" id="D3AWS3">
    <property type="interactions" value="207"/>
</dbReference>
<evidence type="ECO:0000313" key="7">
    <source>
        <dbReference type="Proteomes" id="UP000001396"/>
    </source>
</evidence>
<sequence>MDWLLLYDFITQSVKCKLNAHSDEIQSIVWIKLQQQQQQQQQQSADHQALLSFVSSSKDKTIKVWKQASHESLDSGFSVLHNLNPSGNKSSAATSNASKQSGNTADKNRVWLTLCWSPETPNYLVTSSLGADLLVWNLTLPKPLGERFPGSHHQRTIFNITACPFEGNEISINTAVRHPPLITTSMDRNMIYWEPNNKVKWKITALGGFVYCITSSCYSPKTLVIGCGDNIIRQWSPDLDDISETNNNNNNINNSITDVYETKSYWKGIQSKITAIDIHPVKTSQLAFGLDDGRVGIYDTERNTSSFFPGAHKKEIYEIQWRSMNESGNSNSSSSNYRIYSLGNGEIFEWNPEKIDQPFKNINDVIRFENGIKDQSRSAGAKSEFCWNANAELVIVSTQTGQLELYDSKFKLLTTMKHHKQLINRIRWNPHPSKSDYFATASLDKTIGIFRLIRSYQQQTTTTTTNDDIKDTTTTTTTIPTTIFQIELVGCFKNHRAAVFGISWSPHDENLLVSCSADCTAQVWNIETMQPIANIRGHDGRVLTVHWSHIYRDVVFTGGEDQTVRMWDYTQQPFKIPPTEKLVKKDKLLKPITETTTPTPSNTDSQIATNDDNNTDNKSTLSTEQSTNITNPPSTTTTQIQTPSVSTPSTAVKNNNLQQKKSKVILPLLYKSTTSSKDEQSIINLAKTIKSMNDNGQPLLAEDSNAKSGVEPAGNINDTVFATGDVRTLDREGTRSLCVAEHVVGQFEIGTATHCQARSAQCSLRCTLCTVRT</sequence>
<dbReference type="InterPro" id="IPR036322">
    <property type="entry name" value="WD40_repeat_dom_sf"/>
</dbReference>
<dbReference type="PANTHER" id="PTHR46362">
    <property type="entry name" value="GEM-ASSOCIATED PROTEIN 5"/>
    <property type="match status" value="1"/>
</dbReference>
<evidence type="ECO:0000313" key="6">
    <source>
        <dbReference type="EMBL" id="EFA86746.1"/>
    </source>
</evidence>
<evidence type="ECO:0000256" key="4">
    <source>
        <dbReference type="SAM" id="MobiDB-lite"/>
    </source>
</evidence>
<dbReference type="OMA" id="TANDSHE"/>
<dbReference type="PROSITE" id="PS50082">
    <property type="entry name" value="WD_REPEATS_2"/>
    <property type="match status" value="2"/>
</dbReference>
<dbReference type="SUPFAM" id="SSF50978">
    <property type="entry name" value="WD40 repeat-like"/>
    <property type="match status" value="2"/>
</dbReference>
<dbReference type="InterPro" id="IPR019775">
    <property type="entry name" value="WD40_repeat_CS"/>
</dbReference>
<keyword evidence="1 3" id="KW-0853">WD repeat</keyword>
<dbReference type="InterPro" id="IPR020472">
    <property type="entry name" value="WD40_PAC1"/>
</dbReference>
<dbReference type="Pfam" id="PF00400">
    <property type="entry name" value="WD40"/>
    <property type="match status" value="1"/>
</dbReference>
<reference evidence="6 7" key="1">
    <citation type="journal article" date="2011" name="Genome Res.">
        <title>Phylogeny-wide analysis of social amoeba genomes highlights ancient origins for complex intercellular communication.</title>
        <authorList>
            <person name="Heidel A.J."/>
            <person name="Lawal H.M."/>
            <person name="Felder M."/>
            <person name="Schilde C."/>
            <person name="Helps N.R."/>
            <person name="Tunggal B."/>
            <person name="Rivero F."/>
            <person name="John U."/>
            <person name="Schleicher M."/>
            <person name="Eichinger L."/>
            <person name="Platzer M."/>
            <person name="Noegel A.A."/>
            <person name="Schaap P."/>
            <person name="Gloeckner G."/>
        </authorList>
    </citation>
    <scope>NUCLEOTIDE SEQUENCE [LARGE SCALE GENOMIC DNA]</scope>
    <source>
        <strain evidence="7">ATCC 26659 / Pp 5 / PN500</strain>
    </source>
</reference>
<feature type="compositionally biased region" description="Low complexity" evidence="4">
    <location>
        <begin position="626"/>
        <end position="650"/>
    </location>
</feature>
<evidence type="ECO:0000259" key="5">
    <source>
        <dbReference type="Pfam" id="PF23775"/>
    </source>
</evidence>
<dbReference type="Pfam" id="PF23775">
    <property type="entry name" value="Beta-prop_RIG_2nd"/>
    <property type="match status" value="1"/>
</dbReference>
<feature type="region of interest" description="Disordered" evidence="4">
    <location>
        <begin position="591"/>
        <end position="658"/>
    </location>
</feature>
<dbReference type="EMBL" id="ADBJ01000002">
    <property type="protein sequence ID" value="EFA86746.1"/>
    <property type="molecule type" value="Genomic_DNA"/>
</dbReference>
<dbReference type="GO" id="GO:0003730">
    <property type="term" value="F:mRNA 3'-UTR binding"/>
    <property type="evidence" value="ECO:0007669"/>
    <property type="project" value="TreeGrafter"/>
</dbReference>
<feature type="repeat" description="WD" evidence="3">
    <location>
        <begin position="535"/>
        <end position="568"/>
    </location>
</feature>
<accession>D3AWS3</accession>
<comment type="caution">
    <text evidence="6">The sequence shown here is derived from an EMBL/GenBank/DDBJ whole genome shotgun (WGS) entry which is preliminary data.</text>
</comment>
<dbReference type="PROSITE" id="PS50294">
    <property type="entry name" value="WD_REPEATS_REGION"/>
    <property type="match status" value="2"/>
</dbReference>
<dbReference type="Proteomes" id="UP000001396">
    <property type="component" value="Unassembled WGS sequence"/>
</dbReference>
<proteinExistence type="predicted"/>
<dbReference type="STRING" id="670386.D3AWS3"/>
<feature type="repeat" description="WD" evidence="3">
    <location>
        <begin position="492"/>
        <end position="534"/>
    </location>
</feature>